<organism evidence="1 2">
    <name type="scientific">Tetracentron sinense</name>
    <name type="common">Spur-leaf</name>
    <dbReference type="NCBI Taxonomy" id="13715"/>
    <lineage>
        <taxon>Eukaryota</taxon>
        <taxon>Viridiplantae</taxon>
        <taxon>Streptophyta</taxon>
        <taxon>Embryophyta</taxon>
        <taxon>Tracheophyta</taxon>
        <taxon>Spermatophyta</taxon>
        <taxon>Magnoliopsida</taxon>
        <taxon>Trochodendrales</taxon>
        <taxon>Trochodendraceae</taxon>
        <taxon>Tetracentron</taxon>
    </lineage>
</organism>
<name>A0A835DAH2_TETSI</name>
<dbReference type="AlphaFoldDB" id="A0A835DAH2"/>
<reference evidence="1 2" key="1">
    <citation type="submission" date="2020-04" db="EMBL/GenBank/DDBJ databases">
        <title>Plant Genome Project.</title>
        <authorList>
            <person name="Zhang R.-G."/>
        </authorList>
    </citation>
    <scope>NUCLEOTIDE SEQUENCE [LARGE SCALE GENOMIC DNA]</scope>
    <source>
        <strain evidence="1">YNK0</strain>
        <tissue evidence="1">Leaf</tissue>
    </source>
</reference>
<gene>
    <name evidence="1" type="ORF">HHK36_021260</name>
</gene>
<proteinExistence type="predicted"/>
<dbReference type="Proteomes" id="UP000655225">
    <property type="component" value="Unassembled WGS sequence"/>
</dbReference>
<dbReference type="EMBL" id="JABCRI010000015">
    <property type="protein sequence ID" value="KAF8393019.1"/>
    <property type="molecule type" value="Genomic_DNA"/>
</dbReference>
<evidence type="ECO:0000313" key="2">
    <source>
        <dbReference type="Proteomes" id="UP000655225"/>
    </source>
</evidence>
<sequence length="121" mass="13668">MIKPQKPTNLHFDFYFQSGGICHVLETGMPRHQIQKLLVTICIFSGPKPRAFEGYLPEPDGCISPLSFALLGGIEARLYCCREGRGNAAFEPLEELRKKDSSIGERTSKNLLDELHFQSRE</sequence>
<comment type="caution">
    <text evidence="1">The sequence shown here is derived from an EMBL/GenBank/DDBJ whole genome shotgun (WGS) entry which is preliminary data.</text>
</comment>
<accession>A0A835DAH2</accession>
<keyword evidence="2" id="KW-1185">Reference proteome</keyword>
<protein>
    <submittedName>
        <fullName evidence="1">Uncharacterized protein</fullName>
    </submittedName>
</protein>
<evidence type="ECO:0000313" key="1">
    <source>
        <dbReference type="EMBL" id="KAF8393019.1"/>
    </source>
</evidence>